<protein>
    <recommendedName>
        <fullName evidence="1">Transposase DDE domain-containing protein</fullName>
    </recommendedName>
</protein>
<evidence type="ECO:0000259" key="1">
    <source>
        <dbReference type="Pfam" id="PF13612"/>
    </source>
</evidence>
<dbReference type="Pfam" id="PF13612">
    <property type="entry name" value="DDE_Tnp_1_3"/>
    <property type="match status" value="1"/>
</dbReference>
<accession>A0A6B1F6L6</accession>
<proteinExistence type="predicted"/>
<name>A0A6B1F6L6_9SYNE</name>
<gene>
    <name evidence="2" type="ORF">F4162_06540</name>
</gene>
<organism evidence="2">
    <name type="scientific">Synechococcus sp. SB0676_bin_10</name>
    <dbReference type="NCBI Taxonomy" id="2604869"/>
    <lineage>
        <taxon>Bacteria</taxon>
        <taxon>Bacillati</taxon>
        <taxon>Cyanobacteriota</taxon>
        <taxon>Cyanophyceae</taxon>
        <taxon>Synechococcales</taxon>
        <taxon>Synechococcaceae</taxon>
        <taxon>Synechococcus</taxon>
    </lineage>
</organism>
<dbReference type="InterPro" id="IPR025668">
    <property type="entry name" value="Tnp_DDE_dom"/>
</dbReference>
<evidence type="ECO:0000313" key="2">
    <source>
        <dbReference type="EMBL" id="MYG38621.1"/>
    </source>
</evidence>
<dbReference type="AlphaFoldDB" id="A0A6B1F6L6"/>
<comment type="caution">
    <text evidence="2">The sequence shown here is derived from an EMBL/GenBank/DDBJ whole genome shotgun (WGS) entry which is preliminary data.</text>
</comment>
<dbReference type="EMBL" id="VYDO01000213">
    <property type="protein sequence ID" value="MYG38621.1"/>
    <property type="molecule type" value="Genomic_DNA"/>
</dbReference>
<sequence length="33" mass="3903">MPLLDTVLLRKRFIIETLFEVLKSSMGLEDTRH</sequence>
<feature type="domain" description="Transposase DDE" evidence="1">
    <location>
        <begin position="3"/>
        <end position="33"/>
    </location>
</feature>
<reference evidence="2" key="1">
    <citation type="submission" date="2019-09" db="EMBL/GenBank/DDBJ databases">
        <title>Characterisation of the sponge microbiome using genome-centric metagenomics.</title>
        <authorList>
            <person name="Engelberts J.P."/>
            <person name="Robbins S.J."/>
            <person name="De Goeij J.M."/>
            <person name="Aranda M."/>
            <person name="Bell S.C."/>
            <person name="Webster N.S."/>
        </authorList>
    </citation>
    <scope>NUCLEOTIDE SEQUENCE</scope>
    <source>
        <strain evidence="2">SB0676_bin_10</strain>
    </source>
</reference>